<proteinExistence type="predicted"/>
<organism evidence="1 2">
    <name type="scientific">Sporanaerobium hydrogeniformans</name>
    <dbReference type="NCBI Taxonomy" id="3072179"/>
    <lineage>
        <taxon>Bacteria</taxon>
        <taxon>Bacillati</taxon>
        <taxon>Bacillota</taxon>
        <taxon>Clostridia</taxon>
        <taxon>Lachnospirales</taxon>
        <taxon>Lachnospiraceae</taxon>
        <taxon>Sporanaerobium</taxon>
    </lineage>
</organism>
<accession>A0AC61DG89</accession>
<sequence>MFDLILAIVQVVFLVVVVLAIPWIKKNVPSMVTVILVNVAETLFSYANAGPDKFAWVDKLLQQLLPKLTALEREQLIEDIVTKMNAIGEALK</sequence>
<comment type="caution">
    <text evidence="1">The sequence shown here is derived from an EMBL/GenBank/DDBJ whole genome shotgun (WGS) entry which is preliminary data.</text>
</comment>
<keyword evidence="2" id="KW-1185">Reference proteome</keyword>
<evidence type="ECO:0000313" key="1">
    <source>
        <dbReference type="EMBL" id="PHV72196.1"/>
    </source>
</evidence>
<gene>
    <name evidence="1" type="ORF">CS063_01605</name>
</gene>
<evidence type="ECO:0000313" key="2">
    <source>
        <dbReference type="Proteomes" id="UP000224460"/>
    </source>
</evidence>
<protein>
    <submittedName>
        <fullName evidence="1">Uncharacterized protein</fullName>
    </submittedName>
</protein>
<dbReference type="Proteomes" id="UP000224460">
    <property type="component" value="Unassembled WGS sequence"/>
</dbReference>
<name>A0AC61DG89_9FIRM</name>
<reference evidence="1" key="1">
    <citation type="submission" date="2017-10" db="EMBL/GenBank/DDBJ databases">
        <title>Genome sequence of cellulolytic Lachnospiraceae bacterium XHS1971 isolated from hotspring sediment.</title>
        <authorList>
            <person name="Vasudevan G."/>
            <person name="Joshi A.J."/>
            <person name="Hivarkar S."/>
            <person name="Lanjekar V.B."/>
            <person name="Dhakephalkar P.K."/>
            <person name="Dagar S."/>
        </authorList>
    </citation>
    <scope>NUCLEOTIDE SEQUENCE</scope>
    <source>
        <strain evidence="1">XHS1971</strain>
    </source>
</reference>
<dbReference type="EMBL" id="PEDL01000001">
    <property type="protein sequence ID" value="PHV72196.1"/>
    <property type="molecule type" value="Genomic_DNA"/>
</dbReference>